<keyword evidence="4 5" id="KW-0472">Membrane</keyword>
<evidence type="ECO:0000256" key="4">
    <source>
        <dbReference type="ARBA" id="ARBA00023136"/>
    </source>
</evidence>
<evidence type="ECO:0000313" key="6">
    <source>
        <dbReference type="EMBL" id="VDM70645.1"/>
    </source>
</evidence>
<sequence>MAFYYFGLSFLSVDLSEDRFTAFLLSTFAELPGGFAVIPLMLYAGRRILCVTTMAAQGLAIIVAPFSRVEAGIQNSGFSVTYDVHPLYVAEMAPTSVRSLFYSLINVPQSIGIIVAPYLRHVELGAEYTKYVIIGLLCIISGVLCLFLPETKDRPLPADIRAISRKTKVDLKENEELMTLRTRQSDEETPRIFED</sequence>
<dbReference type="EMBL" id="UYYB01017006">
    <property type="protein sequence ID" value="VDM70645.1"/>
    <property type="molecule type" value="Genomic_DNA"/>
</dbReference>
<accession>A0A3P7KHS4</accession>
<dbReference type="AlphaFoldDB" id="A0A3P7KHS4"/>
<dbReference type="Proteomes" id="UP000270094">
    <property type="component" value="Unassembled WGS sequence"/>
</dbReference>
<organism evidence="6 7">
    <name type="scientific">Strongylus vulgaris</name>
    <name type="common">Blood worm</name>
    <dbReference type="NCBI Taxonomy" id="40348"/>
    <lineage>
        <taxon>Eukaryota</taxon>
        <taxon>Metazoa</taxon>
        <taxon>Ecdysozoa</taxon>
        <taxon>Nematoda</taxon>
        <taxon>Chromadorea</taxon>
        <taxon>Rhabditida</taxon>
        <taxon>Rhabditina</taxon>
        <taxon>Rhabditomorpha</taxon>
        <taxon>Strongyloidea</taxon>
        <taxon>Strongylidae</taxon>
        <taxon>Strongylus</taxon>
    </lineage>
</organism>
<feature type="transmembrane region" description="Helical" evidence="5">
    <location>
        <begin position="131"/>
        <end position="149"/>
    </location>
</feature>
<evidence type="ECO:0000313" key="7">
    <source>
        <dbReference type="Proteomes" id="UP000270094"/>
    </source>
</evidence>
<proteinExistence type="predicted"/>
<keyword evidence="7" id="KW-1185">Reference proteome</keyword>
<feature type="transmembrane region" description="Helical" evidence="5">
    <location>
        <begin position="20"/>
        <end position="41"/>
    </location>
</feature>
<dbReference type="GO" id="GO:0016020">
    <property type="term" value="C:membrane"/>
    <property type="evidence" value="ECO:0007669"/>
    <property type="project" value="UniProtKB-SubCell"/>
</dbReference>
<dbReference type="PANTHER" id="PTHR24064">
    <property type="entry name" value="SOLUTE CARRIER FAMILY 22 MEMBER"/>
    <property type="match status" value="1"/>
</dbReference>
<feature type="transmembrane region" description="Helical" evidence="5">
    <location>
        <begin position="100"/>
        <end position="119"/>
    </location>
</feature>
<comment type="subcellular location">
    <subcellularLocation>
        <location evidence="1">Membrane</location>
        <topology evidence="1">Multi-pass membrane protein</topology>
    </subcellularLocation>
</comment>
<evidence type="ECO:0000256" key="3">
    <source>
        <dbReference type="ARBA" id="ARBA00022989"/>
    </source>
</evidence>
<dbReference type="SUPFAM" id="SSF103473">
    <property type="entry name" value="MFS general substrate transporter"/>
    <property type="match status" value="1"/>
</dbReference>
<keyword evidence="3 5" id="KW-1133">Transmembrane helix</keyword>
<keyword evidence="2 5" id="KW-0812">Transmembrane</keyword>
<reference evidence="6 7" key="1">
    <citation type="submission" date="2018-11" db="EMBL/GenBank/DDBJ databases">
        <authorList>
            <consortium name="Pathogen Informatics"/>
        </authorList>
    </citation>
    <scope>NUCLEOTIDE SEQUENCE [LARGE SCALE GENOMIC DNA]</scope>
</reference>
<protein>
    <recommendedName>
        <fullName evidence="8">Major facilitator superfamily (MFS) profile domain-containing protein</fullName>
    </recommendedName>
</protein>
<evidence type="ECO:0008006" key="8">
    <source>
        <dbReference type="Google" id="ProtNLM"/>
    </source>
</evidence>
<dbReference type="InterPro" id="IPR036259">
    <property type="entry name" value="MFS_trans_sf"/>
</dbReference>
<name>A0A3P7KHS4_STRVU</name>
<evidence type="ECO:0000256" key="5">
    <source>
        <dbReference type="SAM" id="Phobius"/>
    </source>
</evidence>
<dbReference type="Gene3D" id="1.20.1250.20">
    <property type="entry name" value="MFS general substrate transporter like domains"/>
    <property type="match status" value="1"/>
</dbReference>
<gene>
    <name evidence="6" type="ORF">SVUK_LOCUS5643</name>
</gene>
<dbReference type="OrthoDB" id="3936150at2759"/>
<evidence type="ECO:0000256" key="2">
    <source>
        <dbReference type="ARBA" id="ARBA00022692"/>
    </source>
</evidence>
<evidence type="ECO:0000256" key="1">
    <source>
        <dbReference type="ARBA" id="ARBA00004141"/>
    </source>
</evidence>